<proteinExistence type="predicted"/>
<gene>
    <name evidence="1" type="ORF">KI387_036596</name>
</gene>
<protein>
    <submittedName>
        <fullName evidence="1">Uncharacterized protein</fullName>
    </submittedName>
</protein>
<comment type="caution">
    <text evidence="1">The sequence shown here is derived from an EMBL/GenBank/DDBJ whole genome shotgun (WGS) entry which is preliminary data.</text>
</comment>
<sequence length="196" mass="21709">YWSEVLQQQSSNVGIQPILDRQDKISNKEFGAKHLAQIASVQGTQKSVKQAAYETKFQDNPIGEFAHEESTLLDNNAKVQSVVPFGTASNKGQVDHFCNLVKAHEGVSCIYQQVMVVVKKKSTSSDVYKIISSHYNSQLVAVQVRSIIELPIRKRFLSKLLIVEEVSVMLGSFPTSKLLIGVVSKRNFSITAVISV</sequence>
<reference evidence="1 2" key="1">
    <citation type="journal article" date="2021" name="Nat. Plants">
        <title>The Taxus genome provides insights into paclitaxel biosynthesis.</title>
        <authorList>
            <person name="Xiong X."/>
            <person name="Gou J."/>
            <person name="Liao Q."/>
            <person name="Li Y."/>
            <person name="Zhou Q."/>
            <person name="Bi G."/>
            <person name="Li C."/>
            <person name="Du R."/>
            <person name="Wang X."/>
            <person name="Sun T."/>
            <person name="Guo L."/>
            <person name="Liang H."/>
            <person name="Lu P."/>
            <person name="Wu Y."/>
            <person name="Zhang Z."/>
            <person name="Ro D.K."/>
            <person name="Shang Y."/>
            <person name="Huang S."/>
            <person name="Yan J."/>
        </authorList>
    </citation>
    <scope>NUCLEOTIDE SEQUENCE [LARGE SCALE GENOMIC DNA]</scope>
    <source>
        <strain evidence="1">Ta-2019</strain>
    </source>
</reference>
<evidence type="ECO:0000313" key="2">
    <source>
        <dbReference type="Proteomes" id="UP000824469"/>
    </source>
</evidence>
<name>A0AA38FR37_TAXCH</name>
<dbReference type="Proteomes" id="UP000824469">
    <property type="component" value="Unassembled WGS sequence"/>
</dbReference>
<evidence type="ECO:0000313" key="1">
    <source>
        <dbReference type="EMBL" id="KAH9308685.1"/>
    </source>
</evidence>
<dbReference type="EMBL" id="JAHRHJ020000007">
    <property type="protein sequence ID" value="KAH9308685.1"/>
    <property type="molecule type" value="Genomic_DNA"/>
</dbReference>
<accession>A0AA38FR37</accession>
<feature type="non-terminal residue" evidence="1">
    <location>
        <position position="1"/>
    </location>
</feature>
<keyword evidence="2" id="KW-1185">Reference proteome</keyword>
<organism evidence="1 2">
    <name type="scientific">Taxus chinensis</name>
    <name type="common">Chinese yew</name>
    <name type="synonym">Taxus wallichiana var. chinensis</name>
    <dbReference type="NCBI Taxonomy" id="29808"/>
    <lineage>
        <taxon>Eukaryota</taxon>
        <taxon>Viridiplantae</taxon>
        <taxon>Streptophyta</taxon>
        <taxon>Embryophyta</taxon>
        <taxon>Tracheophyta</taxon>
        <taxon>Spermatophyta</taxon>
        <taxon>Pinopsida</taxon>
        <taxon>Pinidae</taxon>
        <taxon>Conifers II</taxon>
        <taxon>Cupressales</taxon>
        <taxon>Taxaceae</taxon>
        <taxon>Taxus</taxon>
    </lineage>
</organism>
<dbReference type="AlphaFoldDB" id="A0AA38FR37"/>